<gene>
    <name evidence="3" type="ORF">ACHHYP_13920</name>
</gene>
<dbReference type="AlphaFoldDB" id="A0A1V9YEC0"/>
<evidence type="ECO:0000313" key="4">
    <source>
        <dbReference type="Proteomes" id="UP000243579"/>
    </source>
</evidence>
<feature type="transmembrane region" description="Helical" evidence="1">
    <location>
        <begin position="12"/>
        <end position="30"/>
    </location>
</feature>
<dbReference type="Gene3D" id="3.30.1520.10">
    <property type="entry name" value="Phox-like domain"/>
    <property type="match status" value="1"/>
</dbReference>
<keyword evidence="4" id="KW-1185">Reference proteome</keyword>
<keyword evidence="1" id="KW-0472">Membrane</keyword>
<dbReference type="CDD" id="cd06093">
    <property type="entry name" value="PX_domain"/>
    <property type="match status" value="1"/>
</dbReference>
<protein>
    <recommendedName>
        <fullName evidence="2">PX domain-containing protein</fullName>
    </recommendedName>
</protein>
<dbReference type="InterPro" id="IPR001683">
    <property type="entry name" value="PX_dom"/>
</dbReference>
<sequence length="380" mass="41385">MLPSPTLSDPASVVVFAACALGFFNLLSLLSSATPLTPARATQDEATTTATEFVDRKRGVSIAASVSYADDTAAPTTRNRRVSVAASISYPEETKPATRGRRVSVAASVSYAPGAPETTYELEPEPSSKHDKAPCATCQHVPVVYMLPIVLPCACHAYVGPQFLPPSCCVDYPNCRCAAPPLRHVLPASPIAAPTPTALSVPPEYLSRRPEDYPVAVPADKAAMAPVEKTDVFKPTPVAVPDLIQLPVAAPMDATTRPRRDRTLYRARLWIGKAFEHEDGSDEVYVMRVDCRTAEDANVLSPTGMWDVTVTYQEFERLYQALIDEVDGEDIAIPALELSTVDEEDLWHRRRNALQSFVDALTSSPRLANADCLRKLCQMW</sequence>
<dbReference type="SUPFAM" id="SSF64268">
    <property type="entry name" value="PX domain"/>
    <property type="match status" value="1"/>
</dbReference>
<dbReference type="PROSITE" id="PS50195">
    <property type="entry name" value="PX"/>
    <property type="match status" value="1"/>
</dbReference>
<comment type="caution">
    <text evidence="3">The sequence shown here is derived from an EMBL/GenBank/DDBJ whole genome shotgun (WGS) entry which is preliminary data.</text>
</comment>
<evidence type="ECO:0000256" key="1">
    <source>
        <dbReference type="SAM" id="Phobius"/>
    </source>
</evidence>
<organism evidence="3 4">
    <name type="scientific">Achlya hypogyna</name>
    <name type="common">Oomycete</name>
    <name type="synonym">Protoachlya hypogyna</name>
    <dbReference type="NCBI Taxonomy" id="1202772"/>
    <lineage>
        <taxon>Eukaryota</taxon>
        <taxon>Sar</taxon>
        <taxon>Stramenopiles</taxon>
        <taxon>Oomycota</taxon>
        <taxon>Saprolegniomycetes</taxon>
        <taxon>Saprolegniales</taxon>
        <taxon>Achlyaceae</taxon>
        <taxon>Achlya</taxon>
    </lineage>
</organism>
<dbReference type="GO" id="GO:0035091">
    <property type="term" value="F:phosphatidylinositol binding"/>
    <property type="evidence" value="ECO:0007669"/>
    <property type="project" value="InterPro"/>
</dbReference>
<dbReference type="EMBL" id="JNBR01001941">
    <property type="protein sequence ID" value="OQR84085.1"/>
    <property type="molecule type" value="Genomic_DNA"/>
</dbReference>
<evidence type="ECO:0000259" key="2">
    <source>
        <dbReference type="PROSITE" id="PS50195"/>
    </source>
</evidence>
<evidence type="ECO:0000313" key="3">
    <source>
        <dbReference type="EMBL" id="OQR84085.1"/>
    </source>
</evidence>
<dbReference type="Proteomes" id="UP000243579">
    <property type="component" value="Unassembled WGS sequence"/>
</dbReference>
<keyword evidence="1" id="KW-1133">Transmembrane helix</keyword>
<name>A0A1V9YEC0_ACHHY</name>
<accession>A0A1V9YEC0</accession>
<keyword evidence="1" id="KW-0812">Transmembrane</keyword>
<dbReference type="InterPro" id="IPR036871">
    <property type="entry name" value="PX_dom_sf"/>
</dbReference>
<proteinExistence type="predicted"/>
<dbReference type="STRING" id="1202772.A0A1V9YEC0"/>
<reference evidence="3 4" key="1">
    <citation type="journal article" date="2014" name="Genome Biol. Evol.">
        <title>The secreted proteins of Achlya hypogyna and Thraustotheca clavata identify the ancestral oomycete secretome and reveal gene acquisitions by horizontal gene transfer.</title>
        <authorList>
            <person name="Misner I."/>
            <person name="Blouin N."/>
            <person name="Leonard G."/>
            <person name="Richards T.A."/>
            <person name="Lane C.E."/>
        </authorList>
    </citation>
    <scope>NUCLEOTIDE SEQUENCE [LARGE SCALE GENOMIC DNA]</scope>
    <source>
        <strain evidence="3 4">ATCC 48635</strain>
    </source>
</reference>
<feature type="domain" description="PX" evidence="2">
    <location>
        <begin position="265"/>
        <end position="380"/>
    </location>
</feature>
<dbReference type="Pfam" id="PF00787">
    <property type="entry name" value="PX"/>
    <property type="match status" value="1"/>
</dbReference>
<dbReference type="OrthoDB" id="73261at2759"/>